<dbReference type="EMBL" id="LR594035">
    <property type="protein sequence ID" value="VTS42484.1"/>
    <property type="molecule type" value="Genomic_DNA"/>
</dbReference>
<sequence length="297" mass="34003">METIKHIHHISAIVGDAQENLDFYRDVLQLRLVKKTLNFDDPSVYHLYFANQAADPGTLITFFPWENHFPGQVGSGQGGPILFSIPLGSLLFWQERLENFQVPFVTKDLFGTRALFFQDRHQLELALVENTDGTSQTAAILGFHGLFLHSHDFEASYQFMKGVLGLVDTFENEDYYVLETIGPQAHTIYLPKRNETRGHIGPGTVHHIAWNVSDLESLKAYQSYLNQANFNVTTIRNRKYFKSIYFREPGKVIFELATQGPGLTIDEPEEQLGKGLLIPPIYEKRREELLKQLKPLH</sequence>
<dbReference type="PROSITE" id="PS51819">
    <property type="entry name" value="VOC"/>
    <property type="match status" value="2"/>
</dbReference>
<gene>
    <name evidence="2" type="primary">mhqO_2</name>
    <name evidence="2" type="ORF">NCTC5385_02207</name>
</gene>
<dbReference type="Gene3D" id="3.10.180.10">
    <property type="entry name" value="2,3-Dihydroxybiphenyl 1,2-Dioxygenase, domain 1"/>
    <property type="match status" value="2"/>
</dbReference>
<evidence type="ECO:0000313" key="2">
    <source>
        <dbReference type="EMBL" id="VTS42484.1"/>
    </source>
</evidence>
<proteinExistence type="predicted"/>
<dbReference type="Pfam" id="PF00903">
    <property type="entry name" value="Glyoxalase"/>
    <property type="match status" value="2"/>
</dbReference>
<accession>A0A4U9ZRT6</accession>
<dbReference type="AlphaFoldDB" id="A0A4U9ZRT6"/>
<dbReference type="InterPro" id="IPR052537">
    <property type="entry name" value="Extradiol_RC_dioxygenase"/>
</dbReference>
<evidence type="ECO:0000313" key="3">
    <source>
        <dbReference type="Proteomes" id="UP000304914"/>
    </source>
</evidence>
<dbReference type="EC" id="1.13.11.-" evidence="2"/>
<feature type="domain" description="VOC" evidence="1">
    <location>
        <begin position="6"/>
        <end position="130"/>
    </location>
</feature>
<reference evidence="2 3" key="1">
    <citation type="submission" date="2019-05" db="EMBL/GenBank/DDBJ databases">
        <authorList>
            <consortium name="Pathogen Informatics"/>
        </authorList>
    </citation>
    <scope>NUCLEOTIDE SEQUENCE [LARGE SCALE GENOMIC DNA]</scope>
    <source>
        <strain evidence="2 3">NCTC5385</strain>
    </source>
</reference>
<keyword evidence="2" id="KW-0560">Oxidoreductase</keyword>
<name>A0A4U9ZRT6_9STRE</name>
<dbReference type="InterPro" id="IPR037523">
    <property type="entry name" value="VOC_core"/>
</dbReference>
<evidence type="ECO:0000259" key="1">
    <source>
        <dbReference type="PROSITE" id="PS51819"/>
    </source>
</evidence>
<organism evidence="2 3">
    <name type="scientific">Streptococcus pseudoporcinus</name>
    <dbReference type="NCBI Taxonomy" id="361101"/>
    <lineage>
        <taxon>Bacteria</taxon>
        <taxon>Bacillati</taxon>
        <taxon>Bacillota</taxon>
        <taxon>Bacilli</taxon>
        <taxon>Lactobacillales</taxon>
        <taxon>Streptococcaceae</taxon>
        <taxon>Streptococcus</taxon>
    </lineage>
</organism>
<dbReference type="GO" id="GO:0051213">
    <property type="term" value="F:dioxygenase activity"/>
    <property type="evidence" value="ECO:0007669"/>
    <property type="project" value="UniProtKB-KW"/>
</dbReference>
<dbReference type="InterPro" id="IPR004360">
    <property type="entry name" value="Glyas_Fos-R_dOase_dom"/>
</dbReference>
<dbReference type="SUPFAM" id="SSF54593">
    <property type="entry name" value="Glyoxalase/Bleomycin resistance protein/Dihydroxybiphenyl dioxygenase"/>
    <property type="match status" value="1"/>
</dbReference>
<protein>
    <submittedName>
        <fullName evidence="2">Dioxygenase</fullName>
        <ecNumber evidence="2">1.13.11.-</ecNumber>
    </submittedName>
</protein>
<dbReference type="PANTHER" id="PTHR36110">
    <property type="entry name" value="RING-CLEAVING DIOXYGENASE MHQE-RELATED"/>
    <property type="match status" value="1"/>
</dbReference>
<dbReference type="Proteomes" id="UP000304914">
    <property type="component" value="Chromosome"/>
</dbReference>
<dbReference type="STRING" id="873448.STRPO_1300"/>
<feature type="domain" description="VOC" evidence="1">
    <location>
        <begin position="142"/>
        <end position="259"/>
    </location>
</feature>
<dbReference type="PANTHER" id="PTHR36110:SF2">
    <property type="entry name" value="RING-CLEAVING DIOXYGENASE MHQE-RELATED"/>
    <property type="match status" value="1"/>
</dbReference>
<dbReference type="InterPro" id="IPR029068">
    <property type="entry name" value="Glyas_Bleomycin-R_OHBP_Dase"/>
</dbReference>
<keyword evidence="2" id="KW-0223">Dioxygenase</keyword>
<dbReference type="RefSeq" id="WP_138069072.1">
    <property type="nucleotide sequence ID" value="NZ_LR594035.1"/>
</dbReference>